<keyword evidence="6 10" id="KW-1133">Transmembrane helix</keyword>
<comment type="subcellular location">
    <subcellularLocation>
        <location evidence="1">Membrane</location>
    </subcellularLocation>
</comment>
<name>A0A6J8DZP5_MYTCO</name>
<feature type="domain" description="Cadherin" evidence="11">
    <location>
        <begin position="334"/>
        <end position="430"/>
    </location>
</feature>
<sequence length="1001" mass="111992">MREASTKLVVNVIDVDDMDPVFNDSRYIYQIKENTVNTDWQLTVPKVSAYDKDFGDGRQNLSFYFQDGSFDKGYFEINKVNGSIKVLHHLDRENKSEYDIILKVVQDNNPRRSATASLSIKVKDLNDNLPEFKKTYEEVHIDEHASSGTFLCKLSATDKDLPPHDKIRYQFKTVSDISYVAIGEDGDIRVNNSTTLDREILGNTINLTVIAIDATNNTEGGNMTLKINIFDVNDNSPIFSQSDRYIFLGHTIGVIGQVHATDKDISINGLVIYTILHPHKSISIDEKTGVINLTHPISDDIELTIEACDSPEQQSSRRCSYVPVTILANITNIVNISLNAAISENVRSGTIVFFIELEGEGKTYEVIGENSMFTVGNTSGVVSTIANIDREDEPGNITLNIHALSKSDVVFANITLSIEILDVNDNPPVYDNIDNFFELPDPLSLGAHVGYVTATDKDKYENSAIQYIIPETITSRYFTINETTGNISLSDVNLPHGKEFFQLIIIARDKGNPPLQSSCNVYISRTFITDSFVRIETPLESTMLEAQRLEYQSKLSKLLSLKVTIEDVHPKEITVTNNKDVSQPRSLIDMSAKNLNGTKLPSEELQRIVLRNMEGIQLLFLQDNTSTLLEDSTFTASQIGLVVLAAIILVGGILGTIFIFRKKRRPLDENSVSSVEEDKAPIDNEEKHVNDHVSMQSIEVTVVLGEERERTSDYDGSQNSNEQAISESNAMGSINPAFQNDTETIDMTEVNALSTTDEAERQLSQLNDLLNMEENKGSDSDYHIVDTVTDSKDVQNLDNENAQHVSNGTGSDFYPLKADYTNINKIRCENEQLNENEYLTVDKEVNDTLNESSGLPQADYENSENEIPKEGNNDHVLDQESGEFIMTPDKTEDPDIDYNTAEAEHSDENNIDVLDEEPDIDYNEKQVRFSTVVLDSEENKFEPLKSDVDDQNDVLSNENETPEYSVDGEEQATEIETINDVTDINQDDTSMLLAEEETTAF</sequence>
<feature type="compositionally biased region" description="Basic and acidic residues" evidence="9">
    <location>
        <begin position="866"/>
        <end position="876"/>
    </location>
</feature>
<dbReference type="Gene3D" id="2.60.40.60">
    <property type="entry name" value="Cadherins"/>
    <property type="match status" value="5"/>
</dbReference>
<evidence type="ECO:0000256" key="4">
    <source>
        <dbReference type="ARBA" id="ARBA00022837"/>
    </source>
</evidence>
<evidence type="ECO:0000256" key="10">
    <source>
        <dbReference type="SAM" id="Phobius"/>
    </source>
</evidence>
<evidence type="ECO:0000259" key="11">
    <source>
        <dbReference type="PROSITE" id="PS50268"/>
    </source>
</evidence>
<feature type="region of interest" description="Disordered" evidence="9">
    <location>
        <begin position="849"/>
        <end position="876"/>
    </location>
</feature>
<dbReference type="PROSITE" id="PS00232">
    <property type="entry name" value="CADHERIN_1"/>
    <property type="match status" value="3"/>
</dbReference>
<keyword evidence="2 10" id="KW-0812">Transmembrane</keyword>
<feature type="domain" description="Cadherin" evidence="11">
    <location>
        <begin position="23"/>
        <end position="132"/>
    </location>
</feature>
<evidence type="ECO:0000313" key="13">
    <source>
        <dbReference type="Proteomes" id="UP000507470"/>
    </source>
</evidence>
<dbReference type="PANTHER" id="PTHR24025:SF31">
    <property type="entry name" value="NEURAL-CADHERIN"/>
    <property type="match status" value="1"/>
</dbReference>
<evidence type="ECO:0000256" key="1">
    <source>
        <dbReference type="ARBA" id="ARBA00004370"/>
    </source>
</evidence>
<dbReference type="SMART" id="SM00112">
    <property type="entry name" value="CA"/>
    <property type="match status" value="5"/>
</dbReference>
<dbReference type="GO" id="GO:0005886">
    <property type="term" value="C:plasma membrane"/>
    <property type="evidence" value="ECO:0007669"/>
    <property type="project" value="InterPro"/>
</dbReference>
<dbReference type="EMBL" id="CACVKT020008197">
    <property type="protein sequence ID" value="CAC5413660.1"/>
    <property type="molecule type" value="Genomic_DNA"/>
</dbReference>
<dbReference type="CDD" id="cd11304">
    <property type="entry name" value="Cadherin_repeat"/>
    <property type="match status" value="5"/>
</dbReference>
<dbReference type="InterPro" id="IPR050971">
    <property type="entry name" value="Cadherin-domain_protein"/>
</dbReference>
<accession>A0A6J8DZP5</accession>
<dbReference type="PRINTS" id="PR00205">
    <property type="entry name" value="CADHERIN"/>
</dbReference>
<dbReference type="Pfam" id="PF00028">
    <property type="entry name" value="Cadherin"/>
    <property type="match status" value="3"/>
</dbReference>
<feature type="domain" description="Cadherin" evidence="11">
    <location>
        <begin position="133"/>
        <end position="239"/>
    </location>
</feature>
<evidence type="ECO:0000256" key="9">
    <source>
        <dbReference type="SAM" id="MobiDB-lite"/>
    </source>
</evidence>
<proteinExistence type="predicted"/>
<dbReference type="GO" id="GO:0005509">
    <property type="term" value="F:calcium ion binding"/>
    <property type="evidence" value="ECO:0007669"/>
    <property type="project" value="UniProtKB-UniRule"/>
</dbReference>
<evidence type="ECO:0000256" key="8">
    <source>
        <dbReference type="PROSITE-ProRule" id="PRU00043"/>
    </source>
</evidence>
<evidence type="ECO:0000256" key="5">
    <source>
        <dbReference type="ARBA" id="ARBA00022889"/>
    </source>
</evidence>
<dbReference type="PROSITE" id="PS50268">
    <property type="entry name" value="CADHERIN_2"/>
    <property type="match status" value="4"/>
</dbReference>
<dbReference type="OrthoDB" id="6162519at2759"/>
<keyword evidence="5" id="KW-0130">Cell adhesion</keyword>
<organism evidence="12 13">
    <name type="scientific">Mytilus coruscus</name>
    <name type="common">Sea mussel</name>
    <dbReference type="NCBI Taxonomy" id="42192"/>
    <lineage>
        <taxon>Eukaryota</taxon>
        <taxon>Metazoa</taxon>
        <taxon>Spiralia</taxon>
        <taxon>Lophotrochozoa</taxon>
        <taxon>Mollusca</taxon>
        <taxon>Bivalvia</taxon>
        <taxon>Autobranchia</taxon>
        <taxon>Pteriomorphia</taxon>
        <taxon>Mytilida</taxon>
        <taxon>Mytiloidea</taxon>
        <taxon>Mytilidae</taxon>
        <taxon>Mytilinae</taxon>
        <taxon>Mytilus</taxon>
    </lineage>
</organism>
<dbReference type="AlphaFoldDB" id="A0A6J8DZP5"/>
<evidence type="ECO:0000256" key="3">
    <source>
        <dbReference type="ARBA" id="ARBA00022737"/>
    </source>
</evidence>
<keyword evidence="4 8" id="KW-0106">Calcium</keyword>
<dbReference type="GO" id="GO:0007156">
    <property type="term" value="P:homophilic cell adhesion via plasma membrane adhesion molecules"/>
    <property type="evidence" value="ECO:0007669"/>
    <property type="project" value="InterPro"/>
</dbReference>
<dbReference type="GO" id="GO:0005911">
    <property type="term" value="C:cell-cell junction"/>
    <property type="evidence" value="ECO:0007669"/>
    <property type="project" value="TreeGrafter"/>
</dbReference>
<feature type="domain" description="Cadherin" evidence="11">
    <location>
        <begin position="446"/>
        <end position="540"/>
    </location>
</feature>
<dbReference type="InterPro" id="IPR015919">
    <property type="entry name" value="Cadherin-like_sf"/>
</dbReference>
<evidence type="ECO:0000256" key="7">
    <source>
        <dbReference type="ARBA" id="ARBA00023136"/>
    </source>
</evidence>
<reference evidence="12 13" key="1">
    <citation type="submission" date="2020-06" db="EMBL/GenBank/DDBJ databases">
        <authorList>
            <person name="Li R."/>
            <person name="Bekaert M."/>
        </authorList>
    </citation>
    <scope>NUCLEOTIDE SEQUENCE [LARGE SCALE GENOMIC DNA]</scope>
    <source>
        <strain evidence="13">wild</strain>
    </source>
</reference>
<keyword evidence="7 10" id="KW-0472">Membrane</keyword>
<dbReference type="Proteomes" id="UP000507470">
    <property type="component" value="Unassembled WGS sequence"/>
</dbReference>
<evidence type="ECO:0000313" key="12">
    <source>
        <dbReference type="EMBL" id="CAC5413660.1"/>
    </source>
</evidence>
<dbReference type="PANTHER" id="PTHR24025">
    <property type="entry name" value="DESMOGLEIN FAMILY MEMBER"/>
    <property type="match status" value="1"/>
</dbReference>
<evidence type="ECO:0000256" key="2">
    <source>
        <dbReference type="ARBA" id="ARBA00022692"/>
    </source>
</evidence>
<feature type="region of interest" description="Disordered" evidence="9">
    <location>
        <begin position="945"/>
        <end position="969"/>
    </location>
</feature>
<gene>
    <name evidence="12" type="ORF">MCOR_46529</name>
</gene>
<dbReference type="InterPro" id="IPR020894">
    <property type="entry name" value="Cadherin_CS"/>
</dbReference>
<feature type="transmembrane region" description="Helical" evidence="10">
    <location>
        <begin position="639"/>
        <end position="660"/>
    </location>
</feature>
<evidence type="ECO:0000256" key="6">
    <source>
        <dbReference type="ARBA" id="ARBA00022989"/>
    </source>
</evidence>
<protein>
    <recommendedName>
        <fullName evidence="11">Cadherin domain-containing protein</fullName>
    </recommendedName>
</protein>
<keyword evidence="13" id="KW-1185">Reference proteome</keyword>
<dbReference type="SUPFAM" id="SSF49313">
    <property type="entry name" value="Cadherin-like"/>
    <property type="match status" value="5"/>
</dbReference>
<keyword evidence="3" id="KW-0677">Repeat</keyword>
<dbReference type="InterPro" id="IPR002126">
    <property type="entry name" value="Cadherin-like_dom"/>
</dbReference>